<dbReference type="EMBL" id="QWEG01000011">
    <property type="protein sequence ID" value="RHW36397.1"/>
    <property type="molecule type" value="Genomic_DNA"/>
</dbReference>
<dbReference type="AlphaFoldDB" id="A0A417YQ74"/>
<organism evidence="1 2">
    <name type="scientific">Neobacillus notoginsengisoli</name>
    <dbReference type="NCBI Taxonomy" id="1578198"/>
    <lineage>
        <taxon>Bacteria</taxon>
        <taxon>Bacillati</taxon>
        <taxon>Bacillota</taxon>
        <taxon>Bacilli</taxon>
        <taxon>Bacillales</taxon>
        <taxon>Bacillaceae</taxon>
        <taxon>Neobacillus</taxon>
    </lineage>
</organism>
<protein>
    <submittedName>
        <fullName evidence="1">Uncharacterized protein</fullName>
    </submittedName>
</protein>
<reference evidence="1 2" key="1">
    <citation type="journal article" date="2017" name="Int. J. Syst. Evol. Microbiol.">
        <title>Bacillus notoginsengisoli sp. nov., a novel bacterium isolated from the rhizosphere of Panax notoginseng.</title>
        <authorList>
            <person name="Zhang M.Y."/>
            <person name="Cheng J."/>
            <person name="Cai Y."/>
            <person name="Zhang T.Y."/>
            <person name="Wu Y.Y."/>
            <person name="Manikprabhu D."/>
            <person name="Li W.J."/>
            <person name="Zhang Y.X."/>
        </authorList>
    </citation>
    <scope>NUCLEOTIDE SEQUENCE [LARGE SCALE GENOMIC DNA]</scope>
    <source>
        <strain evidence="1 2">JCM 30743</strain>
    </source>
</reference>
<dbReference type="OrthoDB" id="2943954at2"/>
<dbReference type="RefSeq" id="WP_118922566.1">
    <property type="nucleotide sequence ID" value="NZ_QWEG01000011.1"/>
</dbReference>
<sequence>MIEAEGTASSKMLSHFLRAMIIRRGGFVLRDAAARWRPHRRYSAEEAPLTPRGKRVPAAEIIVKT</sequence>
<accession>A0A417YQ74</accession>
<dbReference type="Proteomes" id="UP000284416">
    <property type="component" value="Unassembled WGS sequence"/>
</dbReference>
<comment type="caution">
    <text evidence="1">The sequence shown here is derived from an EMBL/GenBank/DDBJ whole genome shotgun (WGS) entry which is preliminary data.</text>
</comment>
<name>A0A417YQ74_9BACI</name>
<gene>
    <name evidence="1" type="ORF">D1B31_16905</name>
</gene>
<keyword evidence="2" id="KW-1185">Reference proteome</keyword>
<proteinExistence type="predicted"/>
<evidence type="ECO:0000313" key="1">
    <source>
        <dbReference type="EMBL" id="RHW36397.1"/>
    </source>
</evidence>
<evidence type="ECO:0000313" key="2">
    <source>
        <dbReference type="Proteomes" id="UP000284416"/>
    </source>
</evidence>